<evidence type="ECO:0000259" key="2">
    <source>
        <dbReference type="PROSITE" id="PS51819"/>
    </source>
</evidence>
<protein>
    <submittedName>
        <fullName evidence="3">Lactoylglutathione lyase</fullName>
    </submittedName>
</protein>
<sequence>MRTVRNMIALTMLISGMAGAVAANAPTLGVNHIGLAVSNLDASASFFIDTLGWRRAGGDADYPAIFVTDGEAFVTLWQVENPAEAVAFDRKKNVGLHHLAITVESLDALHALHAKFLQTKGVTIEFAPEFMGQGPTTHMMIRDPSGLRLEFILPGSRMPKAGNE</sequence>
<name>A0A1G6YHX2_9PROT</name>
<dbReference type="STRING" id="637679.GCA_001550055_01316"/>
<feature type="domain" description="VOC" evidence="2">
    <location>
        <begin position="29"/>
        <end position="154"/>
    </location>
</feature>
<dbReference type="Proteomes" id="UP000183685">
    <property type="component" value="Unassembled WGS sequence"/>
</dbReference>
<organism evidence="3 4">
    <name type="scientific">Kordiimonas lacus</name>
    <dbReference type="NCBI Taxonomy" id="637679"/>
    <lineage>
        <taxon>Bacteria</taxon>
        <taxon>Pseudomonadati</taxon>
        <taxon>Pseudomonadota</taxon>
        <taxon>Alphaproteobacteria</taxon>
        <taxon>Kordiimonadales</taxon>
        <taxon>Kordiimonadaceae</taxon>
        <taxon>Kordiimonas</taxon>
    </lineage>
</organism>
<keyword evidence="4" id="KW-1185">Reference proteome</keyword>
<feature type="signal peptide" evidence="1">
    <location>
        <begin position="1"/>
        <end position="22"/>
    </location>
</feature>
<proteinExistence type="predicted"/>
<keyword evidence="3" id="KW-0456">Lyase</keyword>
<accession>A0A1G6YHX2</accession>
<dbReference type="RefSeq" id="WP_206594843.1">
    <property type="nucleotide sequence ID" value="NZ_FNAK01000003.1"/>
</dbReference>
<evidence type="ECO:0000313" key="4">
    <source>
        <dbReference type="Proteomes" id="UP000183685"/>
    </source>
</evidence>
<keyword evidence="1" id="KW-0732">Signal</keyword>
<dbReference type="Gene3D" id="3.10.180.10">
    <property type="entry name" value="2,3-Dihydroxybiphenyl 1,2-Dioxygenase, domain 1"/>
    <property type="match status" value="1"/>
</dbReference>
<reference evidence="3 4" key="1">
    <citation type="submission" date="2016-10" db="EMBL/GenBank/DDBJ databases">
        <authorList>
            <person name="de Groot N.N."/>
        </authorList>
    </citation>
    <scope>NUCLEOTIDE SEQUENCE [LARGE SCALE GENOMIC DNA]</scope>
    <source>
        <strain evidence="3 4">CGMCC 1.9109</strain>
    </source>
</reference>
<dbReference type="InterPro" id="IPR004360">
    <property type="entry name" value="Glyas_Fos-R_dOase_dom"/>
</dbReference>
<dbReference type="SUPFAM" id="SSF54593">
    <property type="entry name" value="Glyoxalase/Bleomycin resistance protein/Dihydroxybiphenyl dioxygenase"/>
    <property type="match status" value="1"/>
</dbReference>
<dbReference type="PROSITE" id="PS51819">
    <property type="entry name" value="VOC"/>
    <property type="match status" value="1"/>
</dbReference>
<dbReference type="InterPro" id="IPR037523">
    <property type="entry name" value="VOC_core"/>
</dbReference>
<evidence type="ECO:0000256" key="1">
    <source>
        <dbReference type="SAM" id="SignalP"/>
    </source>
</evidence>
<gene>
    <name evidence="3" type="ORF">SAMN04488071_1634</name>
</gene>
<dbReference type="AlphaFoldDB" id="A0A1G6YHX2"/>
<dbReference type="Pfam" id="PF00903">
    <property type="entry name" value="Glyoxalase"/>
    <property type="match status" value="1"/>
</dbReference>
<evidence type="ECO:0000313" key="3">
    <source>
        <dbReference type="EMBL" id="SDD89958.1"/>
    </source>
</evidence>
<dbReference type="EMBL" id="FNAK01000003">
    <property type="protein sequence ID" value="SDD89958.1"/>
    <property type="molecule type" value="Genomic_DNA"/>
</dbReference>
<feature type="chain" id="PRO_5010256029" evidence="1">
    <location>
        <begin position="23"/>
        <end position="164"/>
    </location>
</feature>
<dbReference type="InterPro" id="IPR029068">
    <property type="entry name" value="Glyas_Bleomycin-R_OHBP_Dase"/>
</dbReference>
<dbReference type="GO" id="GO:0016829">
    <property type="term" value="F:lyase activity"/>
    <property type="evidence" value="ECO:0007669"/>
    <property type="project" value="UniProtKB-KW"/>
</dbReference>